<name>A0A8J8SHY4_9FIRM</name>
<dbReference type="SUPFAM" id="SSF53335">
    <property type="entry name" value="S-adenosyl-L-methionine-dependent methyltransferases"/>
    <property type="match status" value="1"/>
</dbReference>
<dbReference type="GO" id="GO:0008168">
    <property type="term" value="F:methyltransferase activity"/>
    <property type="evidence" value="ECO:0007669"/>
    <property type="project" value="UniProtKB-KW"/>
</dbReference>
<dbReference type="Pfam" id="PF13847">
    <property type="entry name" value="Methyltransf_31"/>
    <property type="match status" value="1"/>
</dbReference>
<reference evidence="2" key="1">
    <citation type="submission" date="2020-07" db="EMBL/GenBank/DDBJ databases">
        <title>Vallitalea pronyensis genome.</title>
        <authorList>
            <person name="Postec A."/>
        </authorList>
    </citation>
    <scope>NUCLEOTIDE SEQUENCE</scope>
    <source>
        <strain evidence="2">FatNI3</strain>
    </source>
</reference>
<evidence type="ECO:0000313" key="2">
    <source>
        <dbReference type="EMBL" id="QUI23909.1"/>
    </source>
</evidence>
<dbReference type="AlphaFoldDB" id="A0A8J8SHY4"/>
<dbReference type="KEGG" id="vpy:HZI73_17140"/>
<protein>
    <submittedName>
        <fullName evidence="2">Class I SAM-dependent methyltransferase</fullName>
    </submittedName>
</protein>
<gene>
    <name evidence="2" type="ORF">HZI73_17140</name>
</gene>
<proteinExistence type="predicted"/>
<dbReference type="Gene3D" id="3.40.50.150">
    <property type="entry name" value="Vaccinia Virus protein VP39"/>
    <property type="match status" value="1"/>
</dbReference>
<keyword evidence="3" id="KW-1185">Reference proteome</keyword>
<evidence type="ECO:0000313" key="3">
    <source>
        <dbReference type="Proteomes" id="UP000683246"/>
    </source>
</evidence>
<feature type="domain" description="Methyltransferase" evidence="1">
    <location>
        <begin position="14"/>
        <end position="127"/>
    </location>
</feature>
<dbReference type="CDD" id="cd02440">
    <property type="entry name" value="AdoMet_MTases"/>
    <property type="match status" value="1"/>
</dbReference>
<dbReference type="Proteomes" id="UP000683246">
    <property type="component" value="Chromosome"/>
</dbReference>
<dbReference type="InterPro" id="IPR025714">
    <property type="entry name" value="Methyltranfer_dom"/>
</dbReference>
<dbReference type="EMBL" id="CP058649">
    <property type="protein sequence ID" value="QUI23909.1"/>
    <property type="molecule type" value="Genomic_DNA"/>
</dbReference>
<dbReference type="RefSeq" id="WP_212694599.1">
    <property type="nucleotide sequence ID" value="NZ_CP058649.1"/>
</dbReference>
<organism evidence="2 3">
    <name type="scientific">Vallitalea pronyensis</name>
    <dbReference type="NCBI Taxonomy" id="1348613"/>
    <lineage>
        <taxon>Bacteria</taxon>
        <taxon>Bacillati</taxon>
        <taxon>Bacillota</taxon>
        <taxon>Clostridia</taxon>
        <taxon>Lachnospirales</taxon>
        <taxon>Vallitaleaceae</taxon>
        <taxon>Vallitalea</taxon>
    </lineage>
</organism>
<sequence length="174" mass="19803">MHDPEVVFRELKIREGYTFLDLGCGAGDYSIQASKMVGDSGIVYALDKWKETTESLEKEVHHQGIKNIQTKASSIEDPLPIDDHCVDVCLISTVLHTLDLHQCKDVLFNEIHRILKKDGRVAIIECKKIDTPFGPPKSNRWSPNELEEIMAPYGFKKIKDVELGYNYMILLSIE</sequence>
<evidence type="ECO:0000259" key="1">
    <source>
        <dbReference type="Pfam" id="PF13847"/>
    </source>
</evidence>
<accession>A0A8J8SHY4</accession>
<keyword evidence="2" id="KW-0808">Transferase</keyword>
<dbReference type="GO" id="GO:0032259">
    <property type="term" value="P:methylation"/>
    <property type="evidence" value="ECO:0007669"/>
    <property type="project" value="UniProtKB-KW"/>
</dbReference>
<dbReference type="InterPro" id="IPR029063">
    <property type="entry name" value="SAM-dependent_MTases_sf"/>
</dbReference>
<keyword evidence="2" id="KW-0489">Methyltransferase</keyword>